<feature type="domain" description="NACHT" evidence="2">
    <location>
        <begin position="373"/>
        <end position="543"/>
    </location>
</feature>
<dbReference type="InterPro" id="IPR035994">
    <property type="entry name" value="Nucleoside_phosphorylase_sf"/>
</dbReference>
<evidence type="ECO:0000313" key="3">
    <source>
        <dbReference type="EMBL" id="KAK6338388.1"/>
    </source>
</evidence>
<keyword evidence="4" id="KW-1185">Reference proteome</keyword>
<evidence type="ECO:0000313" key="4">
    <source>
        <dbReference type="Proteomes" id="UP001373714"/>
    </source>
</evidence>
<dbReference type="Gene3D" id="3.40.50.1580">
    <property type="entry name" value="Nucleoside phosphorylase domain"/>
    <property type="match status" value="1"/>
</dbReference>
<evidence type="ECO:0000256" key="1">
    <source>
        <dbReference type="ARBA" id="ARBA00022737"/>
    </source>
</evidence>
<dbReference type="Gene3D" id="3.40.50.300">
    <property type="entry name" value="P-loop containing nucleotide triphosphate hydrolases"/>
    <property type="match status" value="1"/>
</dbReference>
<reference evidence="3 4" key="1">
    <citation type="submission" date="2019-10" db="EMBL/GenBank/DDBJ databases">
        <authorList>
            <person name="Palmer J.M."/>
        </authorList>
    </citation>
    <scope>NUCLEOTIDE SEQUENCE [LARGE SCALE GENOMIC DNA]</scope>
    <source>
        <strain evidence="3 4">TWF730</strain>
    </source>
</reference>
<protein>
    <recommendedName>
        <fullName evidence="2">NACHT domain-containing protein</fullName>
    </recommendedName>
</protein>
<evidence type="ECO:0000259" key="2">
    <source>
        <dbReference type="PROSITE" id="PS50837"/>
    </source>
</evidence>
<dbReference type="GO" id="GO:0003824">
    <property type="term" value="F:catalytic activity"/>
    <property type="evidence" value="ECO:0007669"/>
    <property type="project" value="InterPro"/>
</dbReference>
<organism evidence="3 4">
    <name type="scientific">Orbilia blumenaviensis</name>
    <dbReference type="NCBI Taxonomy" id="1796055"/>
    <lineage>
        <taxon>Eukaryota</taxon>
        <taxon>Fungi</taxon>
        <taxon>Dikarya</taxon>
        <taxon>Ascomycota</taxon>
        <taxon>Pezizomycotina</taxon>
        <taxon>Orbiliomycetes</taxon>
        <taxon>Orbiliales</taxon>
        <taxon>Orbiliaceae</taxon>
        <taxon>Orbilia</taxon>
    </lineage>
</organism>
<dbReference type="PANTHER" id="PTHR46082:SF11">
    <property type="entry name" value="AAA+ ATPASE DOMAIN-CONTAINING PROTEIN-RELATED"/>
    <property type="match status" value="1"/>
</dbReference>
<dbReference type="GO" id="GO:0009116">
    <property type="term" value="P:nucleoside metabolic process"/>
    <property type="evidence" value="ECO:0007669"/>
    <property type="project" value="InterPro"/>
</dbReference>
<dbReference type="InterPro" id="IPR056884">
    <property type="entry name" value="NPHP3-like_N"/>
</dbReference>
<name>A0AAV9UE50_9PEZI</name>
<dbReference type="PANTHER" id="PTHR46082">
    <property type="entry name" value="ATP/GTP-BINDING PROTEIN-RELATED"/>
    <property type="match status" value="1"/>
</dbReference>
<keyword evidence="1" id="KW-0677">Repeat</keyword>
<dbReference type="AlphaFoldDB" id="A0AAV9UE50"/>
<dbReference type="InterPro" id="IPR027417">
    <property type="entry name" value="P-loop_NTPase"/>
</dbReference>
<sequence>MEPEAGDYKIGWICALPLELTSAVAVLDKRHEPPNYARNSRDDNTYIFGQIGCHNIVITCLPSGSYGVTSASNAVTKMRLAFPAMEIGLMVGIGGGAPMLPKNDIRLGDIVVSEPAFGLGGVLQYDFGKTVQEGKFVQTGVLNKPPGVFLKTIAKMKSDYLRGQEYKFKDIIQELLEKESLLITFRRPAIETDRLFRADYDHSEENVSCDDCDTSLLVKRQPRVHDGSYVHYGVIASGNQVMKHGITRDQLAEEKGVLCFEMEAAGLMDELPSLVIRGICDYCDSHKNKGWQSYAALAAAAFAKEVLLQLPSQGTGQKTSNWFKDINTLNLPRAKGACFGDYENQDEPECLAKTRVDTLTQIEKWANDPDSKKVFWMCGMAGTGKSTISRTVARSLQANHQLGASFFFKKGEADRTTGALFFTTLAMQLARSLRGTMASSIKNALKYDPDIPRGGLQEQFERLILKPLLTFKADEAGGVDNAEDPQSTMHGRISVKPTRRIIVVDALDECEKKEDIRIIIKQLAKLKNLTSVDIRVFLTSRPDLPIMPTFRRLADGTYEGLTLHEVVTVKDDISLVLEARFSKIAADRSLPADWPGSAVIQKLTDMATPLFIYAATICRFVEDENGDPNERVKNIVNVDQWETSMVNNIYLSILGHLAASRHETDKEVFVQEFKEILGTIIGLKNPLPIGPLARLLGKSESVVYSSLVPLQSVVDIPSDPDIPIKPFHKSFYDFLINENLRGKCELWIGEQQSHQQILDRCLEVMSGSNGLKVNICSLDSVGTRVTDIDPAIIQRNISPELQYACRYWVHHLKNCSDQKDDDMKIEIFIRHDILHLIEVLSILGQLGPFSDYDLNELLGKVKSIISWPWRRSIRKKLLKVRLLLDNKYNAISILPLQTYLATPDLISEQYSLDVDSRPSAEDVRNRVMELFEGSIFKSNERMDYTTYTTCADGRILTFASDTRGSEFAVIRSWGSVDQWTTQTPHENKRWGDPRIKELQFIQGGRLIMARYEVESGIIDQAKIRVWHVATGMKILSWVSEKRISREVLSEGPDRNTGFTQAAAMSSMMAAQNQVLLFQMQRGWMV</sequence>
<comment type="caution">
    <text evidence="3">The sequence shown here is derived from an EMBL/GenBank/DDBJ whole genome shotgun (WGS) entry which is preliminary data.</text>
</comment>
<dbReference type="InterPro" id="IPR053137">
    <property type="entry name" value="NLR-like"/>
</dbReference>
<dbReference type="EMBL" id="JAVHNS010000012">
    <property type="protein sequence ID" value="KAK6338388.1"/>
    <property type="molecule type" value="Genomic_DNA"/>
</dbReference>
<dbReference type="InterPro" id="IPR007111">
    <property type="entry name" value="NACHT_NTPase"/>
</dbReference>
<proteinExistence type="predicted"/>
<dbReference type="SUPFAM" id="SSF52540">
    <property type="entry name" value="P-loop containing nucleoside triphosphate hydrolases"/>
    <property type="match status" value="1"/>
</dbReference>
<accession>A0AAV9UE50</accession>
<dbReference type="Pfam" id="PF24883">
    <property type="entry name" value="NPHP3_N"/>
    <property type="match status" value="1"/>
</dbReference>
<gene>
    <name evidence="3" type="ORF">TWF730_002451</name>
</gene>
<dbReference type="Proteomes" id="UP001373714">
    <property type="component" value="Unassembled WGS sequence"/>
</dbReference>
<dbReference type="PROSITE" id="PS50837">
    <property type="entry name" value="NACHT"/>
    <property type="match status" value="1"/>
</dbReference>
<dbReference type="SUPFAM" id="SSF53167">
    <property type="entry name" value="Purine and uridine phosphorylases"/>
    <property type="match status" value="1"/>
</dbReference>